<dbReference type="InterPro" id="IPR011051">
    <property type="entry name" value="RmlC_Cupin_sf"/>
</dbReference>
<dbReference type="AlphaFoldDB" id="A0A0W8FMQ3"/>
<dbReference type="Gene3D" id="2.60.120.10">
    <property type="entry name" value="Jelly Rolls"/>
    <property type="match status" value="1"/>
</dbReference>
<organism evidence="1">
    <name type="scientific">hydrocarbon metagenome</name>
    <dbReference type="NCBI Taxonomy" id="938273"/>
    <lineage>
        <taxon>unclassified sequences</taxon>
        <taxon>metagenomes</taxon>
        <taxon>ecological metagenomes</taxon>
    </lineage>
</organism>
<reference evidence="1" key="1">
    <citation type="journal article" date="2015" name="Proc. Natl. Acad. Sci. U.S.A.">
        <title>Networks of energetic and metabolic interactions define dynamics in microbial communities.</title>
        <authorList>
            <person name="Embree M."/>
            <person name="Liu J.K."/>
            <person name="Al-Bassam M.M."/>
            <person name="Zengler K."/>
        </authorList>
    </citation>
    <scope>NUCLEOTIDE SEQUENCE</scope>
</reference>
<dbReference type="SUPFAM" id="SSF51182">
    <property type="entry name" value="RmlC-like cupins"/>
    <property type="match status" value="1"/>
</dbReference>
<dbReference type="InterPro" id="IPR014710">
    <property type="entry name" value="RmlC-like_jellyroll"/>
</dbReference>
<evidence type="ECO:0000313" key="1">
    <source>
        <dbReference type="EMBL" id="KUG22139.1"/>
    </source>
</evidence>
<proteinExistence type="predicted"/>
<dbReference type="EMBL" id="LNQE01000985">
    <property type="protein sequence ID" value="KUG22139.1"/>
    <property type="molecule type" value="Genomic_DNA"/>
</dbReference>
<gene>
    <name evidence="1" type="ORF">ASZ90_008109</name>
</gene>
<comment type="caution">
    <text evidence="1">The sequence shown here is derived from an EMBL/GenBank/DDBJ whole genome shotgun (WGS) entry which is preliminary data.</text>
</comment>
<sequence length="143" mass="16828">MKKIDEKLLEVRRHEGTGYKPLIDYDKWRVAILRYCDELLPESIDKMQRHNETDEVFVLLEGRCILFIGEGNDYVTSITGIDLKSRKIYNVKRRVWHSHTLSTDASVLIVENLDTTIQNSPKMPLNEDQRRQIVDIASELWQK</sequence>
<accession>A0A0W8FMQ3</accession>
<evidence type="ECO:0008006" key="2">
    <source>
        <dbReference type="Google" id="ProtNLM"/>
    </source>
</evidence>
<protein>
    <recommendedName>
        <fullName evidence="2">Cupin 2 conserved barrel domain-containing protein</fullName>
    </recommendedName>
</protein>
<name>A0A0W8FMQ3_9ZZZZ</name>